<feature type="domain" description="Beta-lactamase-related" evidence="1">
    <location>
        <begin position="50"/>
        <end position="359"/>
    </location>
</feature>
<protein>
    <submittedName>
        <fullName evidence="2">Serine hydrolase</fullName>
    </submittedName>
</protein>
<dbReference type="GO" id="GO:0016787">
    <property type="term" value="F:hydrolase activity"/>
    <property type="evidence" value="ECO:0007669"/>
    <property type="project" value="UniProtKB-KW"/>
</dbReference>
<gene>
    <name evidence="2" type="ORF">BA062_17755</name>
</gene>
<dbReference type="PANTHER" id="PTHR46825:SF7">
    <property type="entry name" value="D-ALANYL-D-ALANINE CARBOXYPEPTIDASE"/>
    <property type="match status" value="1"/>
</dbReference>
<sequence length="395" mass="41874">MVLLGSATRPAWRSAVAIGLSIVVTTAPVPVVAAVAQTPVETALRSVVHAGAPGSYAVAVSEGDIERSVAGVADPGSTRAPDPEGRFRAASVTKTFVATVVLQLVAEGEVGLDDPVAVHLPGLLPYPEPITVRQLLGHTSGLPSDIAHWNTAEDVDTRRWQRFTPEQLVRQATDGVPLRFAPGTSFGYSNTGYTVLGLLVERVTGRPLDTELTRRIIAPLRLRDTAFPSGQPSLLRPAARGHEYLHGDAAPPTDVTTYVMSRVWASGNLVSSADDLNRFFAALLGGDLLPEAQLSEMKKVRHGALGSFDYGLGLMSAASPCGGPRWWGHGGDWPGYNTWSLHTEDTSRQLTAGMNRDLTAPVEAHSAMLTEVLPAGLCDGPAPRATPALEKPDLR</sequence>
<proteinExistence type="predicted"/>
<dbReference type="Proteomes" id="UP000247892">
    <property type="component" value="Unassembled WGS sequence"/>
</dbReference>
<keyword evidence="3" id="KW-1185">Reference proteome</keyword>
<evidence type="ECO:0000313" key="3">
    <source>
        <dbReference type="Proteomes" id="UP000247892"/>
    </source>
</evidence>
<evidence type="ECO:0000259" key="1">
    <source>
        <dbReference type="Pfam" id="PF00144"/>
    </source>
</evidence>
<dbReference type="SUPFAM" id="SSF56601">
    <property type="entry name" value="beta-lactamase/transpeptidase-like"/>
    <property type="match status" value="1"/>
</dbReference>
<comment type="caution">
    <text evidence="2">The sequence shown here is derived from an EMBL/GenBank/DDBJ whole genome shotgun (WGS) entry which is preliminary data.</text>
</comment>
<reference evidence="2 3" key="1">
    <citation type="submission" date="2016-07" db="EMBL/GenBank/DDBJ databases">
        <title>Draft genome sequence of Prauserella sp. YIM 121212, isolated from alkaline soil.</title>
        <authorList>
            <person name="Ruckert C."/>
            <person name="Albersmeier A."/>
            <person name="Jiang C.-L."/>
            <person name="Jiang Y."/>
            <person name="Kalinowski J."/>
            <person name="Schneider O."/>
            <person name="Winkler A."/>
            <person name="Zotchev S.B."/>
        </authorList>
    </citation>
    <scope>NUCLEOTIDE SEQUENCE [LARGE SCALE GENOMIC DNA]</scope>
    <source>
        <strain evidence="2 3">YIM 121212</strain>
    </source>
</reference>
<dbReference type="EMBL" id="MASU01000006">
    <property type="protein sequence ID" value="PXY34042.1"/>
    <property type="molecule type" value="Genomic_DNA"/>
</dbReference>
<evidence type="ECO:0000313" key="2">
    <source>
        <dbReference type="EMBL" id="PXY34042.1"/>
    </source>
</evidence>
<name>A0A318LS08_9PSEU</name>
<dbReference type="RefSeq" id="WP_110338100.1">
    <property type="nucleotide sequence ID" value="NZ_JBHVKT010000010.1"/>
</dbReference>
<dbReference type="InterPro" id="IPR012338">
    <property type="entry name" value="Beta-lactam/transpept-like"/>
</dbReference>
<dbReference type="InterPro" id="IPR001466">
    <property type="entry name" value="Beta-lactam-related"/>
</dbReference>
<accession>A0A318LS08</accession>
<dbReference type="InterPro" id="IPR050491">
    <property type="entry name" value="AmpC-like"/>
</dbReference>
<dbReference type="OrthoDB" id="503788at2"/>
<dbReference type="AlphaFoldDB" id="A0A318LS08"/>
<dbReference type="Pfam" id="PF00144">
    <property type="entry name" value="Beta-lactamase"/>
    <property type="match status" value="1"/>
</dbReference>
<keyword evidence="2" id="KW-0378">Hydrolase</keyword>
<organism evidence="2 3">
    <name type="scientific">Prauserella flavalba</name>
    <dbReference type="NCBI Taxonomy" id="1477506"/>
    <lineage>
        <taxon>Bacteria</taxon>
        <taxon>Bacillati</taxon>
        <taxon>Actinomycetota</taxon>
        <taxon>Actinomycetes</taxon>
        <taxon>Pseudonocardiales</taxon>
        <taxon>Pseudonocardiaceae</taxon>
        <taxon>Prauserella</taxon>
    </lineage>
</organism>
<dbReference type="PANTHER" id="PTHR46825">
    <property type="entry name" value="D-ALANYL-D-ALANINE-CARBOXYPEPTIDASE/ENDOPEPTIDASE AMPH"/>
    <property type="match status" value="1"/>
</dbReference>
<dbReference type="Gene3D" id="3.40.710.10">
    <property type="entry name" value="DD-peptidase/beta-lactamase superfamily"/>
    <property type="match status" value="1"/>
</dbReference>